<dbReference type="EMBL" id="AWGH01000038">
    <property type="protein sequence ID" value="ODN83934.1"/>
    <property type="molecule type" value="Genomic_DNA"/>
</dbReference>
<comment type="caution">
    <text evidence="1">The sequence shown here is derived from an EMBL/GenBank/DDBJ whole genome shotgun (WGS) entry which is preliminary data.</text>
</comment>
<name>A0A1E3I5G7_9TREE</name>
<keyword evidence="2" id="KW-1185">Reference proteome</keyword>
<reference evidence="1 2" key="1">
    <citation type="submission" date="2016-06" db="EMBL/GenBank/DDBJ databases">
        <title>Evolution of pathogenesis and genome organization in the Tremellales.</title>
        <authorList>
            <person name="Cuomo C."/>
            <person name="Litvintseva A."/>
            <person name="Heitman J."/>
            <person name="Chen Y."/>
            <person name="Sun S."/>
            <person name="Springer D."/>
            <person name="Dromer F."/>
            <person name="Young S."/>
            <person name="Zeng Q."/>
            <person name="Chapman S."/>
            <person name="Gujja S."/>
            <person name="Saif S."/>
            <person name="Birren B."/>
        </authorList>
    </citation>
    <scope>NUCLEOTIDE SEQUENCE [LARGE SCALE GENOMIC DNA]</scope>
    <source>
        <strain evidence="1 2">CBS 7118</strain>
    </source>
</reference>
<dbReference type="Proteomes" id="UP000094819">
    <property type="component" value="Unassembled WGS sequence"/>
</dbReference>
<proteinExistence type="predicted"/>
<accession>A0A1E3I5G7</accession>
<organism evidence="1 2">
    <name type="scientific">Cryptococcus wingfieldii CBS 7118</name>
    <dbReference type="NCBI Taxonomy" id="1295528"/>
    <lineage>
        <taxon>Eukaryota</taxon>
        <taxon>Fungi</taxon>
        <taxon>Dikarya</taxon>
        <taxon>Basidiomycota</taxon>
        <taxon>Agaricomycotina</taxon>
        <taxon>Tremellomycetes</taxon>
        <taxon>Tremellales</taxon>
        <taxon>Cryptococcaceae</taxon>
        <taxon>Cryptococcus</taxon>
    </lineage>
</organism>
<sequence>MLVKEIREVMLLGDEKFARLRMVRWTRSTRPF</sequence>
<protein>
    <submittedName>
        <fullName evidence="1">Uncharacterized protein</fullName>
    </submittedName>
</protein>
<evidence type="ECO:0000313" key="2">
    <source>
        <dbReference type="Proteomes" id="UP000094819"/>
    </source>
</evidence>
<dbReference type="GeneID" id="30196842"/>
<gene>
    <name evidence="1" type="ORF">L198_07631</name>
</gene>
<dbReference type="RefSeq" id="XP_019028389.1">
    <property type="nucleotide sequence ID" value="XM_019179621.1"/>
</dbReference>
<evidence type="ECO:0000313" key="1">
    <source>
        <dbReference type="EMBL" id="ODN83934.1"/>
    </source>
</evidence>
<dbReference type="AlphaFoldDB" id="A0A1E3I5G7"/>